<keyword evidence="2" id="KW-1185">Reference proteome</keyword>
<dbReference type="Proteomes" id="UP000013165">
    <property type="component" value="Unassembled WGS sequence"/>
</dbReference>
<comment type="caution">
    <text evidence="1">The sequence shown here is derived from an EMBL/GenBank/DDBJ whole genome shotgun (WGS) entry which is preliminary data.</text>
</comment>
<dbReference type="PATRIC" id="fig|626887.3.peg.310"/>
<reference evidence="1 2" key="1">
    <citation type="journal article" date="2013" name="Genome Announc.">
        <title>Genome Sequence of the Polycyclic Aromatic Hydrocarbon-Degrading Bacterium Strain Marinobacter nanhaiticus D15-8WT.</title>
        <authorList>
            <person name="Cui Z."/>
            <person name="Gao W."/>
            <person name="Li Q."/>
            <person name="Xu G."/>
            <person name="Zheng L."/>
        </authorList>
    </citation>
    <scope>NUCLEOTIDE SEQUENCE [LARGE SCALE GENOMIC DNA]</scope>
    <source>
        <strain evidence="1 2">D15-8W</strain>
    </source>
</reference>
<dbReference type="eggNOG" id="ENOG50343TE">
    <property type="taxonomic scope" value="Bacteria"/>
</dbReference>
<dbReference type="HOGENOM" id="CLU_483797_0_0_6"/>
<name>N6W315_9GAMM</name>
<evidence type="ECO:0000313" key="2">
    <source>
        <dbReference type="Proteomes" id="UP000013165"/>
    </source>
</evidence>
<gene>
    <name evidence="1" type="ORF">J057_01650</name>
</gene>
<accession>N6W315</accession>
<organism evidence="1 2">
    <name type="scientific">Marinobacter nanhaiticus D15-8W</name>
    <dbReference type="NCBI Taxonomy" id="626887"/>
    <lineage>
        <taxon>Bacteria</taxon>
        <taxon>Pseudomonadati</taxon>
        <taxon>Pseudomonadota</taxon>
        <taxon>Gammaproteobacteria</taxon>
        <taxon>Pseudomonadales</taxon>
        <taxon>Marinobacteraceae</taxon>
        <taxon>Marinobacter</taxon>
    </lineage>
</organism>
<dbReference type="AlphaFoldDB" id="N6W315"/>
<protein>
    <submittedName>
        <fullName evidence="1">Uncharacterized protein</fullName>
    </submittedName>
</protein>
<dbReference type="STRING" id="626887.J057_01650"/>
<sequence>MGARPIAQSSRGVTRVRTGAIESATADFGNQVADLGQEIQRRNDVEKVSQAITQFEDEQRQYLVEGEDAVLNRSGDRAKGALKSTEDWWESTSNKYVADLDNPAQQRTFQETLRRQRQSVLNTVARHESKQSEIAFGNTLEARISTATDRAAALPASPEIVNQSKAEVLDALSTLGKSRGWSPEVMQAKRAETLSNFHGRQIEALIDDNPDAAETYFKANQGDMTAAARAKIESTIESETIRRRSQGMADSIMNEGLGAEDSLKRARGIRDPKVRDEVVSRIRSRLNERESFAKNERSKLLLQVTNFIEETGSIDNVPAEIWGSLSVTERNRFQKYAEDISTGRPVKTDWNVFYDLSQMRAENPGEFRNTDLSPYFRKLGDAERKQVIGWQSSLLEGERNAGEEAWVQTKTSIVNEALTSMGVDYGKTAGQDEAKRAASFRGAVENQLSIWQSENPGRKIPPDEFRRIVDRQTISVTLPDRGIFGRDIEAPLFEAESAPDWYFSGDADDLPEQDRFEIESALEAQGLTPTPELILEIYIKANDLNRPPAEDEGE</sequence>
<proteinExistence type="predicted"/>
<evidence type="ECO:0000313" key="1">
    <source>
        <dbReference type="EMBL" id="ENO16935.2"/>
    </source>
</evidence>
<dbReference type="EMBL" id="APLQ01000008">
    <property type="protein sequence ID" value="ENO16935.2"/>
    <property type="molecule type" value="Genomic_DNA"/>
</dbReference>